<gene>
    <name evidence="1" type="ORF">Tci_544870</name>
</gene>
<proteinExistence type="predicted"/>
<comment type="caution">
    <text evidence="1">The sequence shown here is derived from an EMBL/GenBank/DDBJ whole genome shotgun (WGS) entry which is preliminary data.</text>
</comment>
<evidence type="ECO:0000313" key="1">
    <source>
        <dbReference type="EMBL" id="GEZ72897.1"/>
    </source>
</evidence>
<organism evidence="1">
    <name type="scientific">Tanacetum cinerariifolium</name>
    <name type="common">Dalmatian daisy</name>
    <name type="synonym">Chrysanthemum cinerariifolium</name>
    <dbReference type="NCBI Taxonomy" id="118510"/>
    <lineage>
        <taxon>Eukaryota</taxon>
        <taxon>Viridiplantae</taxon>
        <taxon>Streptophyta</taxon>
        <taxon>Embryophyta</taxon>
        <taxon>Tracheophyta</taxon>
        <taxon>Spermatophyta</taxon>
        <taxon>Magnoliopsida</taxon>
        <taxon>eudicotyledons</taxon>
        <taxon>Gunneridae</taxon>
        <taxon>Pentapetalae</taxon>
        <taxon>asterids</taxon>
        <taxon>campanulids</taxon>
        <taxon>Asterales</taxon>
        <taxon>Asteraceae</taxon>
        <taxon>Asteroideae</taxon>
        <taxon>Anthemideae</taxon>
        <taxon>Anthemidinae</taxon>
        <taxon>Tanacetum</taxon>
    </lineage>
</organism>
<dbReference type="EMBL" id="BKCJ010315704">
    <property type="protein sequence ID" value="GEZ72897.1"/>
    <property type="molecule type" value="Genomic_DNA"/>
</dbReference>
<protein>
    <submittedName>
        <fullName evidence="1">Integrase, catalytic region, zinc finger, CCHC-type, peptidase aspartic, catalytic</fullName>
    </submittedName>
</protein>
<name>A0A699IRE7_TANCI</name>
<dbReference type="AlphaFoldDB" id="A0A699IRE7"/>
<sequence>MQPRTALSYQAHPYSISLHKETEVIPSAVNSQADYTSDSNMILYDHYVKDNAVPVVQSSVSSVPNDAYMMILNDMHEQPAQLVSVTTQNIVVDNSLSAELATYKEQVELFSLLYIMVMKLSKPIMSRSQVDNSEETLEIAKITRKKMNDKMKDPKCVKKKVKIAPHDYSKDNYLATFTPQKQLTPEQIFWSKDLLKMKKEALKEQTIASRSIKALMVYP</sequence>
<reference evidence="1" key="1">
    <citation type="journal article" date="2019" name="Sci. Rep.">
        <title>Draft genome of Tanacetum cinerariifolium, the natural source of mosquito coil.</title>
        <authorList>
            <person name="Yamashiro T."/>
            <person name="Shiraishi A."/>
            <person name="Satake H."/>
            <person name="Nakayama K."/>
        </authorList>
    </citation>
    <scope>NUCLEOTIDE SEQUENCE</scope>
</reference>
<accession>A0A699IRE7</accession>